<evidence type="ECO:0000256" key="6">
    <source>
        <dbReference type="ARBA" id="ARBA00022989"/>
    </source>
</evidence>
<evidence type="ECO:0000256" key="2">
    <source>
        <dbReference type="ARBA" id="ARBA00009773"/>
    </source>
</evidence>
<comment type="caution">
    <text evidence="9">The sequence shown here is derived from an EMBL/GenBank/DDBJ whole genome shotgun (WGS) entry which is preliminary data.</text>
</comment>
<evidence type="ECO:0000313" key="9">
    <source>
        <dbReference type="EMBL" id="OAX51527.1"/>
    </source>
</evidence>
<dbReference type="GO" id="GO:0055085">
    <property type="term" value="P:transmembrane transport"/>
    <property type="evidence" value="ECO:0007669"/>
    <property type="project" value="TreeGrafter"/>
</dbReference>
<evidence type="ECO:0000256" key="3">
    <source>
        <dbReference type="ARBA" id="ARBA00022448"/>
    </source>
</evidence>
<feature type="transmembrane region" description="Helical" evidence="8">
    <location>
        <begin position="7"/>
        <end position="26"/>
    </location>
</feature>
<comment type="similarity">
    <text evidence="2">Belongs to the autoinducer-2 exporter (AI-2E) (TC 2.A.86) family.</text>
</comment>
<feature type="transmembrane region" description="Helical" evidence="8">
    <location>
        <begin position="273"/>
        <end position="292"/>
    </location>
</feature>
<evidence type="ECO:0000256" key="7">
    <source>
        <dbReference type="ARBA" id="ARBA00023136"/>
    </source>
</evidence>
<evidence type="ECO:0000313" key="10">
    <source>
        <dbReference type="Proteomes" id="UP000053171"/>
    </source>
</evidence>
<feature type="transmembrane region" description="Helical" evidence="8">
    <location>
        <begin position="32"/>
        <end position="50"/>
    </location>
</feature>
<dbReference type="EMBL" id="LJBJ02000017">
    <property type="protein sequence ID" value="OAX51527.1"/>
    <property type="molecule type" value="Genomic_DNA"/>
</dbReference>
<dbReference type="InterPro" id="IPR002549">
    <property type="entry name" value="AI-2E-like"/>
</dbReference>
<sequence length="348" mass="36572">MFARPVYAGFMATVGVGIALLCWYVAVNVGALGGWITGAMFIALGLDPAVRALEKRGLPRGVGVAGVLVVLAGLVALLATVIIPAIAGQAVSFVQSFPQSFQRFLDSDFVTTVDRQCGVRGRVEAEAEHIVDSVLNDRNIIGGFLNSLVNAGSTIAQVITGTLVVLFLALYFLASLPVIKAWFVRLAPASKRERVGELTERITTSVGNYVLGQACVAILNASFALVLMLILGLPFPMLNAFVVLLLAFVPLVGGVSAGILMSVIALMQGWQTALVYAICYFAYLQVEAYFISPRIMKRAVAVPAAVAVIAVAGGGALWGVLGAIIAIPVAASGLLLVREVFVPRQDAR</sequence>
<protein>
    <submittedName>
        <fullName evidence="9">AI-2E family transporter</fullName>
    </submittedName>
</protein>
<accession>A0A199NRI1</accession>
<evidence type="ECO:0000256" key="4">
    <source>
        <dbReference type="ARBA" id="ARBA00022475"/>
    </source>
</evidence>
<feature type="transmembrane region" description="Helical" evidence="8">
    <location>
        <begin position="155"/>
        <end position="184"/>
    </location>
</feature>
<dbReference type="PANTHER" id="PTHR21716">
    <property type="entry name" value="TRANSMEMBRANE PROTEIN"/>
    <property type="match status" value="1"/>
</dbReference>
<dbReference type="Pfam" id="PF01594">
    <property type="entry name" value="AI-2E_transport"/>
    <property type="match status" value="1"/>
</dbReference>
<name>A0A199NRI1_9MICC</name>
<keyword evidence="10" id="KW-1185">Reference proteome</keyword>
<comment type="subcellular location">
    <subcellularLocation>
        <location evidence="1">Cell membrane</location>
        <topology evidence="1">Multi-pass membrane protein</topology>
    </subcellularLocation>
</comment>
<evidence type="ECO:0000256" key="8">
    <source>
        <dbReference type="SAM" id="Phobius"/>
    </source>
</evidence>
<proteinExistence type="inferred from homology"/>
<dbReference type="GO" id="GO:0005886">
    <property type="term" value="C:plasma membrane"/>
    <property type="evidence" value="ECO:0007669"/>
    <property type="project" value="UniProtKB-SubCell"/>
</dbReference>
<feature type="transmembrane region" description="Helical" evidence="8">
    <location>
        <begin position="304"/>
        <end position="337"/>
    </location>
</feature>
<reference evidence="9" key="1">
    <citation type="submission" date="2016-06" db="EMBL/GenBank/DDBJ databases">
        <title>Identification of putative biosynthetic pathways for the production of bioactive secondary metabolites by the marine actinomycete Kocuria kristinae RUTW2-3.</title>
        <authorList>
            <person name="Waterworth S.C."/>
            <person name="Walmsley T.A."/>
            <person name="Matongo T."/>
            <person name="Davies-Coleman M.T."/>
            <person name="Dorrington R.A."/>
        </authorList>
    </citation>
    <scope>NUCLEOTIDE SEQUENCE [LARGE SCALE GENOMIC DNA]</scope>
    <source>
        <strain evidence="9">RUTW2-3</strain>
    </source>
</reference>
<keyword evidence="4" id="KW-1003">Cell membrane</keyword>
<dbReference type="PANTHER" id="PTHR21716:SF53">
    <property type="entry name" value="PERMEASE PERM-RELATED"/>
    <property type="match status" value="1"/>
</dbReference>
<evidence type="ECO:0000256" key="5">
    <source>
        <dbReference type="ARBA" id="ARBA00022692"/>
    </source>
</evidence>
<keyword evidence="3" id="KW-0813">Transport</keyword>
<organism evidence="9 10">
    <name type="scientific">Rothia kristinae</name>
    <dbReference type="NCBI Taxonomy" id="37923"/>
    <lineage>
        <taxon>Bacteria</taxon>
        <taxon>Bacillati</taxon>
        <taxon>Actinomycetota</taxon>
        <taxon>Actinomycetes</taxon>
        <taxon>Micrococcales</taxon>
        <taxon>Micrococcaceae</taxon>
        <taxon>Rothia</taxon>
    </lineage>
</organism>
<feature type="transmembrane region" description="Helical" evidence="8">
    <location>
        <begin position="62"/>
        <end position="87"/>
    </location>
</feature>
<keyword evidence="7 8" id="KW-0472">Membrane</keyword>
<dbReference type="AlphaFoldDB" id="A0A199NRI1"/>
<keyword evidence="5 8" id="KW-0812">Transmembrane</keyword>
<keyword evidence="6 8" id="KW-1133">Transmembrane helix</keyword>
<evidence type="ECO:0000256" key="1">
    <source>
        <dbReference type="ARBA" id="ARBA00004651"/>
    </source>
</evidence>
<feature type="transmembrane region" description="Helical" evidence="8">
    <location>
        <begin position="241"/>
        <end position="266"/>
    </location>
</feature>
<feature type="transmembrane region" description="Helical" evidence="8">
    <location>
        <begin position="210"/>
        <end position="235"/>
    </location>
</feature>
<gene>
    <name evidence="9" type="ORF">AN277_0208415</name>
</gene>
<dbReference type="Proteomes" id="UP000053171">
    <property type="component" value="Unassembled WGS sequence"/>
</dbReference>